<dbReference type="InterPro" id="IPR045051">
    <property type="entry name" value="SBT"/>
</dbReference>
<evidence type="ECO:0000256" key="7">
    <source>
        <dbReference type="PROSITE-ProRule" id="PRU01240"/>
    </source>
</evidence>
<feature type="region of interest" description="Disordered" evidence="8">
    <location>
        <begin position="246"/>
        <end position="272"/>
    </location>
</feature>
<keyword evidence="3" id="KW-0732">Signal</keyword>
<feature type="compositionally biased region" description="Basic and acidic residues" evidence="8">
    <location>
        <begin position="250"/>
        <end position="262"/>
    </location>
</feature>
<dbReference type="PROSITE" id="PS00138">
    <property type="entry name" value="SUBTILASE_SER"/>
    <property type="match status" value="1"/>
</dbReference>
<dbReference type="InterPro" id="IPR000209">
    <property type="entry name" value="Peptidase_S8/S53_dom"/>
</dbReference>
<dbReference type="Gene3D" id="3.50.30.30">
    <property type="match status" value="1"/>
</dbReference>
<dbReference type="PRINTS" id="PR00723">
    <property type="entry name" value="SUBTILISIN"/>
</dbReference>
<evidence type="ECO:0000259" key="9">
    <source>
        <dbReference type="Pfam" id="PF00082"/>
    </source>
</evidence>
<evidence type="ECO:0000256" key="8">
    <source>
        <dbReference type="SAM" id="MobiDB-lite"/>
    </source>
</evidence>
<dbReference type="InterPro" id="IPR034197">
    <property type="entry name" value="Peptidases_S8_3"/>
</dbReference>
<feature type="domain" description="Peptidase S8/S53" evidence="9">
    <location>
        <begin position="174"/>
        <end position="631"/>
    </location>
</feature>
<dbReference type="Pfam" id="PF02225">
    <property type="entry name" value="PA"/>
    <property type="match status" value="1"/>
</dbReference>
<dbReference type="Pfam" id="PF05922">
    <property type="entry name" value="Inhibitor_I9"/>
    <property type="match status" value="1"/>
</dbReference>
<feature type="active site" description="Charge relay system" evidence="6 7">
    <location>
        <position position="183"/>
    </location>
</feature>
<evidence type="ECO:0000256" key="1">
    <source>
        <dbReference type="ARBA" id="ARBA00011073"/>
    </source>
</evidence>
<dbReference type="PANTHER" id="PTHR10795">
    <property type="entry name" value="PROPROTEIN CONVERTASE SUBTILISIN/KEXIN"/>
    <property type="match status" value="1"/>
</dbReference>
<keyword evidence="14" id="KW-1185">Reference proteome</keyword>
<dbReference type="PROSITE" id="PS51892">
    <property type="entry name" value="SUBTILASE"/>
    <property type="match status" value="1"/>
</dbReference>
<evidence type="ECO:0000259" key="10">
    <source>
        <dbReference type="Pfam" id="PF02225"/>
    </source>
</evidence>
<evidence type="ECO:0008006" key="15">
    <source>
        <dbReference type="Google" id="ProtNLM"/>
    </source>
</evidence>
<feature type="domain" description="Subtilisin-like protease fibronectin type-III" evidence="12">
    <location>
        <begin position="708"/>
        <end position="813"/>
    </location>
</feature>
<dbReference type="InterPro" id="IPR036852">
    <property type="entry name" value="Peptidase_S8/S53_dom_sf"/>
</dbReference>
<dbReference type="SUPFAM" id="SSF52743">
    <property type="entry name" value="Subtilisin-like"/>
    <property type="match status" value="1"/>
</dbReference>
<dbReference type="InterPro" id="IPR003137">
    <property type="entry name" value="PA_domain"/>
</dbReference>
<evidence type="ECO:0000256" key="4">
    <source>
        <dbReference type="ARBA" id="ARBA00022801"/>
    </source>
</evidence>
<keyword evidence="4 7" id="KW-0378">Hydrolase</keyword>
<dbReference type="InterPro" id="IPR037045">
    <property type="entry name" value="S8pro/Inhibitor_I9_sf"/>
</dbReference>
<dbReference type="Gene3D" id="2.60.40.2310">
    <property type="match status" value="1"/>
</dbReference>
<dbReference type="AlphaFoldDB" id="A0A8T0GDD4"/>
<dbReference type="Proteomes" id="UP000822688">
    <property type="component" value="Chromosome 11"/>
</dbReference>
<gene>
    <name evidence="13" type="ORF">KC19_11G047900</name>
</gene>
<dbReference type="InterPro" id="IPR015500">
    <property type="entry name" value="Peptidase_S8_subtilisin-rel"/>
</dbReference>
<evidence type="ECO:0000256" key="2">
    <source>
        <dbReference type="ARBA" id="ARBA00022670"/>
    </source>
</evidence>
<evidence type="ECO:0000313" key="13">
    <source>
        <dbReference type="EMBL" id="KAG0556364.1"/>
    </source>
</evidence>
<dbReference type="EMBL" id="CM026432">
    <property type="protein sequence ID" value="KAG0556364.1"/>
    <property type="molecule type" value="Genomic_DNA"/>
</dbReference>
<feature type="domain" description="Inhibitor I9" evidence="11">
    <location>
        <begin position="63"/>
        <end position="150"/>
    </location>
</feature>
<proteinExistence type="inferred from homology"/>
<dbReference type="CDD" id="cd02120">
    <property type="entry name" value="PA_subtilisin_like"/>
    <property type="match status" value="1"/>
</dbReference>
<evidence type="ECO:0000259" key="12">
    <source>
        <dbReference type="Pfam" id="PF17766"/>
    </source>
</evidence>
<dbReference type="CDD" id="cd04852">
    <property type="entry name" value="Peptidases_S8_3"/>
    <property type="match status" value="1"/>
</dbReference>
<dbReference type="FunFam" id="3.40.50.200:FF:000006">
    <property type="entry name" value="Subtilisin-like protease SBT1.5"/>
    <property type="match status" value="1"/>
</dbReference>
<protein>
    <recommendedName>
        <fullName evidence="15">Subtilisin-like protease</fullName>
    </recommendedName>
</protein>
<dbReference type="GO" id="GO:0004252">
    <property type="term" value="F:serine-type endopeptidase activity"/>
    <property type="evidence" value="ECO:0007669"/>
    <property type="project" value="UniProtKB-UniRule"/>
</dbReference>
<evidence type="ECO:0000259" key="11">
    <source>
        <dbReference type="Pfam" id="PF05922"/>
    </source>
</evidence>
<evidence type="ECO:0000313" key="14">
    <source>
        <dbReference type="Proteomes" id="UP000822688"/>
    </source>
</evidence>
<dbReference type="Gene3D" id="3.40.50.200">
    <property type="entry name" value="Peptidase S8/S53 domain"/>
    <property type="match status" value="1"/>
</dbReference>
<accession>A0A8T0GDD4</accession>
<dbReference type="InterPro" id="IPR023828">
    <property type="entry name" value="Peptidase_S8_Ser-AS"/>
</dbReference>
<keyword evidence="5 7" id="KW-0720">Serine protease</keyword>
<dbReference type="Gene3D" id="3.30.70.80">
    <property type="entry name" value="Peptidase S8 propeptide/proteinase inhibitor I9"/>
    <property type="match status" value="1"/>
</dbReference>
<evidence type="ECO:0000256" key="3">
    <source>
        <dbReference type="ARBA" id="ARBA00022729"/>
    </source>
</evidence>
<name>A0A8T0GDD4_CERPU</name>
<organism evidence="13 14">
    <name type="scientific">Ceratodon purpureus</name>
    <name type="common">Fire moss</name>
    <name type="synonym">Dicranum purpureum</name>
    <dbReference type="NCBI Taxonomy" id="3225"/>
    <lineage>
        <taxon>Eukaryota</taxon>
        <taxon>Viridiplantae</taxon>
        <taxon>Streptophyta</taxon>
        <taxon>Embryophyta</taxon>
        <taxon>Bryophyta</taxon>
        <taxon>Bryophytina</taxon>
        <taxon>Bryopsida</taxon>
        <taxon>Dicranidae</taxon>
        <taxon>Pseudoditrichales</taxon>
        <taxon>Ditrichaceae</taxon>
        <taxon>Ceratodon</taxon>
    </lineage>
</organism>
<reference evidence="13 14" key="1">
    <citation type="submission" date="2020-06" db="EMBL/GenBank/DDBJ databases">
        <title>WGS assembly of Ceratodon purpureus strain R40.</title>
        <authorList>
            <person name="Carey S.B."/>
            <person name="Jenkins J."/>
            <person name="Shu S."/>
            <person name="Lovell J.T."/>
            <person name="Sreedasyam A."/>
            <person name="Maumus F."/>
            <person name="Tiley G.P."/>
            <person name="Fernandez-Pozo N."/>
            <person name="Barry K."/>
            <person name="Chen C."/>
            <person name="Wang M."/>
            <person name="Lipzen A."/>
            <person name="Daum C."/>
            <person name="Saski C.A."/>
            <person name="Payton A.C."/>
            <person name="Mcbreen J.C."/>
            <person name="Conrad R.E."/>
            <person name="Kollar L.M."/>
            <person name="Olsson S."/>
            <person name="Huttunen S."/>
            <person name="Landis J.B."/>
            <person name="Wickett N.J."/>
            <person name="Johnson M.G."/>
            <person name="Rensing S.A."/>
            <person name="Grimwood J."/>
            <person name="Schmutz J."/>
            <person name="Mcdaniel S.F."/>
        </authorList>
    </citation>
    <scope>NUCLEOTIDE SEQUENCE [LARGE SCALE GENOMIC DNA]</scope>
    <source>
        <strain evidence="13 14">R40</strain>
    </source>
</reference>
<comment type="caution">
    <text evidence="13">The sequence shown here is derived from an EMBL/GenBank/DDBJ whole genome shotgun (WGS) entry which is preliminary data.</text>
</comment>
<dbReference type="InterPro" id="IPR041469">
    <property type="entry name" value="Subtilisin-like_FN3"/>
</dbReference>
<keyword evidence="2 7" id="KW-0645">Protease</keyword>
<dbReference type="GO" id="GO:0006508">
    <property type="term" value="P:proteolysis"/>
    <property type="evidence" value="ECO:0007669"/>
    <property type="project" value="UniProtKB-KW"/>
</dbReference>
<dbReference type="Pfam" id="PF00082">
    <property type="entry name" value="Peptidase_S8"/>
    <property type="match status" value="1"/>
</dbReference>
<comment type="similarity">
    <text evidence="1 7">Belongs to the peptidase S8 family.</text>
</comment>
<feature type="domain" description="PA" evidence="10">
    <location>
        <begin position="433"/>
        <end position="506"/>
    </location>
</feature>
<dbReference type="InterPro" id="IPR010259">
    <property type="entry name" value="S8pro/Inhibitor_I9"/>
</dbReference>
<feature type="active site" description="Charge relay system" evidence="6 7">
    <location>
        <position position="261"/>
    </location>
</feature>
<dbReference type="Pfam" id="PF17766">
    <property type="entry name" value="fn3_6"/>
    <property type="match status" value="1"/>
</dbReference>
<feature type="active site" description="Charge relay system" evidence="6 7">
    <location>
        <position position="590"/>
    </location>
</feature>
<evidence type="ECO:0000256" key="5">
    <source>
        <dbReference type="ARBA" id="ARBA00022825"/>
    </source>
</evidence>
<evidence type="ECO:0000256" key="6">
    <source>
        <dbReference type="PIRSR" id="PIRSR615500-1"/>
    </source>
</evidence>
<dbReference type="FunFam" id="3.50.30.30:FF:000005">
    <property type="entry name" value="subtilisin-like protease SBT1.5"/>
    <property type="match status" value="1"/>
</dbReference>
<sequence>MHSYVLQHQARHNMDRIAARIVLLGLWVLVAGHWGQAAPVHIDLNDRRLLAPTAGEYHGDTRTYIVHMAKSSTHSLLASLETPLSRYSQLLQTLKQDMTLVANGEPATLPIHVYSSVCQGFSARLTSQEAAALRKMTGVLAVYPDTIRYPHTTRTPEFLGLSSSNGLWPNGHFGDDVIVGVLDTGVWPERDSFSDAGLGPVPARWKGICETGKDFNASHCNNKLIGARYFVAGYEAALINATGKPLNESLESRSPRDTEGHGSHTASTAAGSEVPGASLFGLANGTARGMAPKARIAVYKVCWAGGCYDSDILSAFDQAVADGVDIISLSVGGPAREYLEDAIAIGAFGAMEKGVFVSCSAGNAGPGLQTVENFAPWIMTVAASTIDRDFPANVILGDGQILQGQSLYTGKGLSSNVTQMITGAAATTGNVTNSALCLPGSLKATLVKGKIVVCKRGPNRVAKGAVVLAAGGVGMILYNGGADGGVLADSHFLPATHVDTEAGVSLLAYMNSTATPVGNIEFLGTRYNVKAPIVAGFSSRGPNIVTPQVAKPDITAPGVNILAAWTGAVGPSSLESDTRRVDFNIISGTSMSCPHISGLGALLKAAHPDWSPAAIKSAMMTTATIRDNGQVDVITDQFGGAEATPLQYGSGHVRPEMALDPGLVYDLGFQDYVNFLCTSNYTARDIELFTSTHNETVTCPRSDVQVEDLNYPSFSAIFQKPPSILNITMNMTRTVTNVGNANATYMAQIAQPADTVITVYPDILSFSSVNEKKSFTLEVTAVNVPTVSNGSLVKFAFLVWTDGVRSVQSPITIIVI</sequence>